<evidence type="ECO:0000256" key="10">
    <source>
        <dbReference type="ARBA" id="ARBA00022842"/>
    </source>
</evidence>
<evidence type="ECO:0000313" key="17">
    <source>
        <dbReference type="Proteomes" id="UP000299102"/>
    </source>
</evidence>
<feature type="domain" description="Pyruvate kinase C-terminal" evidence="15">
    <location>
        <begin position="431"/>
        <end position="546"/>
    </location>
</feature>
<dbReference type="Gene3D" id="3.20.20.60">
    <property type="entry name" value="Phosphoenolpyruvate-binding domains"/>
    <property type="match status" value="1"/>
</dbReference>
<comment type="similarity">
    <text evidence="3 13">Belongs to the pyruvate kinase family.</text>
</comment>
<evidence type="ECO:0000256" key="6">
    <source>
        <dbReference type="ARBA" id="ARBA00022723"/>
    </source>
</evidence>
<name>A0A4C1YGR7_EUMVA</name>
<organism evidence="16 17">
    <name type="scientific">Eumeta variegata</name>
    <name type="common">Bagworm moth</name>
    <name type="synonym">Eumeta japonica</name>
    <dbReference type="NCBI Taxonomy" id="151549"/>
    <lineage>
        <taxon>Eukaryota</taxon>
        <taxon>Metazoa</taxon>
        <taxon>Ecdysozoa</taxon>
        <taxon>Arthropoda</taxon>
        <taxon>Hexapoda</taxon>
        <taxon>Insecta</taxon>
        <taxon>Pterygota</taxon>
        <taxon>Neoptera</taxon>
        <taxon>Endopterygota</taxon>
        <taxon>Lepidoptera</taxon>
        <taxon>Glossata</taxon>
        <taxon>Ditrysia</taxon>
        <taxon>Tineoidea</taxon>
        <taxon>Psychidae</taxon>
        <taxon>Oiketicinae</taxon>
        <taxon>Eumeta</taxon>
    </lineage>
</organism>
<comment type="caution">
    <text evidence="16">The sequence shown here is derived from an EMBL/GenBank/DDBJ whole genome shotgun (WGS) entry which is preliminary data.</text>
</comment>
<dbReference type="SUPFAM" id="SSF50800">
    <property type="entry name" value="PK beta-barrel domain-like"/>
    <property type="match status" value="1"/>
</dbReference>
<keyword evidence="8 13" id="KW-0418">Kinase</keyword>
<dbReference type="AlphaFoldDB" id="A0A4C1YGR7"/>
<evidence type="ECO:0000256" key="13">
    <source>
        <dbReference type="RuleBase" id="RU000504"/>
    </source>
</evidence>
<keyword evidence="10 13" id="KW-0460">Magnesium</keyword>
<evidence type="ECO:0000313" key="16">
    <source>
        <dbReference type="EMBL" id="GBP73829.1"/>
    </source>
</evidence>
<evidence type="ECO:0000256" key="7">
    <source>
        <dbReference type="ARBA" id="ARBA00022741"/>
    </source>
</evidence>
<comment type="catalytic activity">
    <reaction evidence="13">
        <text>pyruvate + ATP = phosphoenolpyruvate + ADP + H(+)</text>
        <dbReference type="Rhea" id="RHEA:18157"/>
        <dbReference type="ChEBI" id="CHEBI:15361"/>
        <dbReference type="ChEBI" id="CHEBI:15378"/>
        <dbReference type="ChEBI" id="CHEBI:30616"/>
        <dbReference type="ChEBI" id="CHEBI:58702"/>
        <dbReference type="ChEBI" id="CHEBI:456216"/>
        <dbReference type="EC" id="2.7.1.40"/>
    </reaction>
</comment>
<sequence length="559" mass="61471">MSLPWHIPLEGLSKSKGKGDGVQPTALKHYSNLCVHDNPCEELQMGLMCDIGMHNKEPVMIQRLIAAGMTIARLAIRDLEPEVCSQLVQSVREAVYSYSVDLKFIYPLAVVVDIQNPQIVTGELKGGPDATVELLENEIIRLTTGTGWSRCGTAERLYVGWENLTKLHQGDLIFIDSLTPGIVTLVVSEVGEISVECVVSTGGTIGSKMTVRLSQVPLEVDSVPSSACSDGLQQSLQHIEGQIAWAVGSDVDALLIANVQTAQDIRHVRSILTSKGKENVLTLASIDTVLGIDNIQDIIDEANGIYLDRTLLSTDLPVEKVFIAQKLIMAKCMEKGKPCICKAVINEQVPTLCMTDIANLVLDGADVLSFEFYFDSSVKKLAPSYEPLRMAEQCLIAAGIVCRQAERILWQPQMYGNLELTQTPLEEPTKAICISAVELAMRSRASVIICLTNSGRTAKLLAQVRPTRPVVAVTRLCHTARQLRFWRGVRSLHYFDEPSKDWSKEIDCRIQSAVDYCKIKRILRTGDAYIVLNGSRRGVGYCDSVRLLYASSLDVVPVT</sequence>
<evidence type="ECO:0000256" key="11">
    <source>
        <dbReference type="ARBA" id="ARBA00023152"/>
    </source>
</evidence>
<gene>
    <name evidence="16" type="primary">PyK</name>
    <name evidence="16" type="ORF">EVAR_86349_1</name>
</gene>
<dbReference type="GO" id="GO:0016301">
    <property type="term" value="F:kinase activity"/>
    <property type="evidence" value="ECO:0007669"/>
    <property type="project" value="UniProtKB-KW"/>
</dbReference>
<evidence type="ECO:0000256" key="3">
    <source>
        <dbReference type="ARBA" id="ARBA00008663"/>
    </source>
</evidence>
<keyword evidence="9" id="KW-0067">ATP-binding</keyword>
<dbReference type="InterPro" id="IPR011037">
    <property type="entry name" value="Pyrv_Knase-like_insert_dom_sf"/>
</dbReference>
<dbReference type="EMBL" id="BGZK01001188">
    <property type="protein sequence ID" value="GBP73829.1"/>
    <property type="molecule type" value="Genomic_DNA"/>
</dbReference>
<evidence type="ECO:0000256" key="12">
    <source>
        <dbReference type="ARBA" id="ARBA00023317"/>
    </source>
</evidence>
<evidence type="ECO:0000259" key="15">
    <source>
        <dbReference type="Pfam" id="PF02887"/>
    </source>
</evidence>
<dbReference type="Gene3D" id="3.40.1380.20">
    <property type="entry name" value="Pyruvate kinase, C-terminal domain"/>
    <property type="match status" value="1"/>
</dbReference>
<proteinExistence type="inferred from homology"/>
<evidence type="ECO:0000256" key="2">
    <source>
        <dbReference type="ARBA" id="ARBA00004997"/>
    </source>
</evidence>
<dbReference type="Pfam" id="PF02887">
    <property type="entry name" value="PK_C"/>
    <property type="match status" value="1"/>
</dbReference>
<dbReference type="PRINTS" id="PR01050">
    <property type="entry name" value="PYRUVTKNASE"/>
</dbReference>
<dbReference type="InterPro" id="IPR015793">
    <property type="entry name" value="Pyrv_Knase_brl"/>
</dbReference>
<evidence type="ECO:0000256" key="5">
    <source>
        <dbReference type="ARBA" id="ARBA00022679"/>
    </source>
</evidence>
<dbReference type="InterPro" id="IPR015795">
    <property type="entry name" value="Pyrv_Knase_C"/>
</dbReference>
<evidence type="ECO:0000256" key="8">
    <source>
        <dbReference type="ARBA" id="ARBA00022777"/>
    </source>
</evidence>
<dbReference type="OrthoDB" id="108365at2759"/>
<dbReference type="EC" id="2.7.1.40" evidence="4 13"/>
<dbReference type="InterPro" id="IPR036918">
    <property type="entry name" value="Pyrv_Knase_C_sf"/>
</dbReference>
<evidence type="ECO:0000256" key="1">
    <source>
        <dbReference type="ARBA" id="ARBA00001958"/>
    </source>
</evidence>
<comment type="pathway">
    <text evidence="2 13">Carbohydrate degradation; glycolysis; pyruvate from D-glyceraldehyde 3-phosphate: step 5/5.</text>
</comment>
<keyword evidence="5 13" id="KW-0808">Transferase</keyword>
<dbReference type="GO" id="GO:0005524">
    <property type="term" value="F:ATP binding"/>
    <property type="evidence" value="ECO:0007669"/>
    <property type="project" value="UniProtKB-KW"/>
</dbReference>
<evidence type="ECO:0000256" key="4">
    <source>
        <dbReference type="ARBA" id="ARBA00012142"/>
    </source>
</evidence>
<dbReference type="SUPFAM" id="SSF51621">
    <property type="entry name" value="Phosphoenolpyruvate/pyruvate domain"/>
    <property type="match status" value="1"/>
</dbReference>
<protein>
    <recommendedName>
        <fullName evidence="4 13">Pyruvate kinase</fullName>
        <ecNumber evidence="4 13">2.7.1.40</ecNumber>
    </recommendedName>
</protein>
<dbReference type="InterPro" id="IPR015806">
    <property type="entry name" value="Pyrv_Knase_insert_dom_sf"/>
</dbReference>
<evidence type="ECO:0000259" key="14">
    <source>
        <dbReference type="Pfam" id="PF00224"/>
    </source>
</evidence>
<reference evidence="16 17" key="1">
    <citation type="journal article" date="2019" name="Commun. Biol.">
        <title>The bagworm genome reveals a unique fibroin gene that provides high tensile strength.</title>
        <authorList>
            <person name="Kono N."/>
            <person name="Nakamura H."/>
            <person name="Ohtoshi R."/>
            <person name="Tomita M."/>
            <person name="Numata K."/>
            <person name="Arakawa K."/>
        </authorList>
    </citation>
    <scope>NUCLEOTIDE SEQUENCE [LARGE SCALE GENOMIC DNA]</scope>
</reference>
<keyword evidence="7" id="KW-0547">Nucleotide-binding</keyword>
<accession>A0A4C1YGR7</accession>
<dbReference type="GO" id="GO:0030955">
    <property type="term" value="F:potassium ion binding"/>
    <property type="evidence" value="ECO:0007669"/>
    <property type="project" value="InterPro"/>
</dbReference>
<dbReference type="InterPro" id="IPR001697">
    <property type="entry name" value="Pyr_Knase"/>
</dbReference>
<dbReference type="Gene3D" id="2.40.33.10">
    <property type="entry name" value="PK beta-barrel domain-like"/>
    <property type="match status" value="1"/>
</dbReference>
<dbReference type="Proteomes" id="UP000299102">
    <property type="component" value="Unassembled WGS sequence"/>
</dbReference>
<dbReference type="InterPro" id="IPR040442">
    <property type="entry name" value="Pyrv_kinase-like_dom_sf"/>
</dbReference>
<evidence type="ECO:0000256" key="9">
    <source>
        <dbReference type="ARBA" id="ARBA00022840"/>
    </source>
</evidence>
<keyword evidence="17" id="KW-1185">Reference proteome</keyword>
<dbReference type="STRING" id="151549.A0A4C1YGR7"/>
<dbReference type="InterPro" id="IPR015813">
    <property type="entry name" value="Pyrv/PenolPyrv_kinase-like_dom"/>
</dbReference>
<dbReference type="UniPathway" id="UPA00109">
    <property type="reaction ID" value="UER00188"/>
</dbReference>
<comment type="cofactor">
    <cofactor evidence="1">
        <name>K(+)</name>
        <dbReference type="ChEBI" id="CHEBI:29103"/>
    </cofactor>
</comment>
<keyword evidence="6" id="KW-0479">Metal-binding</keyword>
<dbReference type="SUPFAM" id="SSF52935">
    <property type="entry name" value="PK C-terminal domain-like"/>
    <property type="match status" value="1"/>
</dbReference>
<keyword evidence="11 13" id="KW-0324">Glycolysis</keyword>
<keyword evidence="12 16" id="KW-0670">Pyruvate</keyword>
<dbReference type="GO" id="GO:0004743">
    <property type="term" value="F:pyruvate kinase activity"/>
    <property type="evidence" value="ECO:0007669"/>
    <property type="project" value="UniProtKB-EC"/>
</dbReference>
<dbReference type="PANTHER" id="PTHR11817">
    <property type="entry name" value="PYRUVATE KINASE"/>
    <property type="match status" value="1"/>
</dbReference>
<dbReference type="Pfam" id="PF00224">
    <property type="entry name" value="PK"/>
    <property type="match status" value="1"/>
</dbReference>
<feature type="domain" description="Pyruvate kinase barrel" evidence="14">
    <location>
        <begin position="47"/>
        <end position="368"/>
    </location>
</feature>
<dbReference type="GO" id="GO:0000287">
    <property type="term" value="F:magnesium ion binding"/>
    <property type="evidence" value="ECO:0007669"/>
    <property type="project" value="InterPro"/>
</dbReference>